<evidence type="ECO:0000256" key="4">
    <source>
        <dbReference type="ARBA" id="ARBA00021752"/>
    </source>
</evidence>
<accession>A0A6P7TVA9</accession>
<keyword evidence="11" id="KW-1185">Reference proteome</keyword>
<evidence type="ECO:0000256" key="1">
    <source>
        <dbReference type="ARBA" id="ARBA00003029"/>
    </source>
</evidence>
<name>A0A6P7TVA9_9MOLL</name>
<evidence type="ECO:0000256" key="7">
    <source>
        <dbReference type="ARBA" id="ARBA00023069"/>
    </source>
</evidence>
<evidence type="ECO:0000256" key="10">
    <source>
        <dbReference type="SAM" id="Coils"/>
    </source>
</evidence>
<evidence type="ECO:0000256" key="6">
    <source>
        <dbReference type="ARBA" id="ARBA00022846"/>
    </source>
</evidence>
<keyword evidence="9" id="KW-0966">Cell projection</keyword>
<dbReference type="RefSeq" id="XP_029655713.1">
    <property type="nucleotide sequence ID" value="XM_029799853.1"/>
</dbReference>
<keyword evidence="8" id="KW-0206">Cytoskeleton</keyword>
<dbReference type="KEGG" id="osn:115229519"/>
<proteinExistence type="inferred from homology"/>
<dbReference type="Proteomes" id="UP000515154">
    <property type="component" value="Unplaced"/>
</dbReference>
<dbReference type="InterPro" id="IPR042815">
    <property type="entry name" value="DRC10"/>
</dbReference>
<dbReference type="PANTHER" id="PTHR31598">
    <property type="entry name" value="IQ DOMAIN-CONTAINING PROTEIN D"/>
    <property type="match status" value="1"/>
</dbReference>
<comment type="function">
    <text evidence="1">Component of the nexin-dynein regulatory complex (N-DRC), a key regulator of ciliary/flagellar motility which maintains the alignment and integrity of the distal axoneme and regulates microtubule sliding in motile axonemes.</text>
</comment>
<keyword evidence="10" id="KW-0175">Coiled coil</keyword>
<evidence type="ECO:0000256" key="5">
    <source>
        <dbReference type="ARBA" id="ARBA00022490"/>
    </source>
</evidence>
<sequence length="301" mass="35124">MRLSEFMMRSASLIATNNLQGVEIPMQVSKKLSELDIYYLNNDFKDIKFFESLENVSKRKMIFIGSQKIVEIINRLITECIIGENLELIFKSSEQMSDKLISLIETHKKLLKSFKPESTFPSKEKALSFSFKNICREVMLKNDFVSSLMEKIEKSKFIELLEIYRSFIIEKLVISASEESEKIINMTNLSNKNASERTILKKLKDDVNLLAEEKENELKEKDIIIRKLQAQLENIQKCSDEYIRRTVGESELQCEIEKSERAKKSEKLEKELETEKKQLESAIQRNKIVEQNWRGVGIFAL</sequence>
<evidence type="ECO:0000313" key="12">
    <source>
        <dbReference type="RefSeq" id="XP_029655713.1"/>
    </source>
</evidence>
<comment type="subcellular location">
    <subcellularLocation>
        <location evidence="2">Cytoplasm</location>
        <location evidence="2">Cytoskeleton</location>
        <location evidence="2">Flagellum axoneme</location>
    </subcellularLocation>
</comment>
<evidence type="ECO:0000256" key="9">
    <source>
        <dbReference type="ARBA" id="ARBA00023273"/>
    </source>
</evidence>
<dbReference type="PANTHER" id="PTHR31598:SF1">
    <property type="entry name" value="DYNEIN REGULATORY COMPLEX PROTEIN 10"/>
    <property type="match status" value="1"/>
</dbReference>
<keyword evidence="6" id="KW-0282">Flagellum</keyword>
<reference evidence="12" key="1">
    <citation type="submission" date="2025-08" db="UniProtKB">
        <authorList>
            <consortium name="RefSeq"/>
        </authorList>
    </citation>
    <scope>IDENTIFICATION</scope>
</reference>
<keyword evidence="5" id="KW-0963">Cytoplasm</keyword>
<evidence type="ECO:0000256" key="2">
    <source>
        <dbReference type="ARBA" id="ARBA00004611"/>
    </source>
</evidence>
<feature type="coiled-coil region" evidence="10">
    <location>
        <begin position="186"/>
        <end position="292"/>
    </location>
</feature>
<organism evidence="11 12">
    <name type="scientific">Octopus sinensis</name>
    <name type="common">East Asian common octopus</name>
    <dbReference type="NCBI Taxonomy" id="2607531"/>
    <lineage>
        <taxon>Eukaryota</taxon>
        <taxon>Metazoa</taxon>
        <taxon>Spiralia</taxon>
        <taxon>Lophotrochozoa</taxon>
        <taxon>Mollusca</taxon>
        <taxon>Cephalopoda</taxon>
        <taxon>Coleoidea</taxon>
        <taxon>Octopodiformes</taxon>
        <taxon>Octopoda</taxon>
        <taxon>Incirrata</taxon>
        <taxon>Octopodidae</taxon>
        <taxon>Octopus</taxon>
    </lineage>
</organism>
<dbReference type="AlphaFoldDB" id="A0A6P7TVA9"/>
<evidence type="ECO:0000313" key="11">
    <source>
        <dbReference type="Proteomes" id="UP000515154"/>
    </source>
</evidence>
<comment type="similarity">
    <text evidence="3">Belongs to the DRC10 family.</text>
</comment>
<keyword evidence="7" id="KW-0969">Cilium</keyword>
<protein>
    <recommendedName>
        <fullName evidence="4">Dynein regulatory complex protein 10</fullName>
    </recommendedName>
</protein>
<evidence type="ECO:0000256" key="8">
    <source>
        <dbReference type="ARBA" id="ARBA00023212"/>
    </source>
</evidence>
<gene>
    <name evidence="12" type="primary">LOC115229519</name>
</gene>
<evidence type="ECO:0000256" key="3">
    <source>
        <dbReference type="ARBA" id="ARBA00009071"/>
    </source>
</evidence>